<comment type="caution">
    <text evidence="1">The sequence shown here is derived from an EMBL/GenBank/DDBJ whole genome shotgun (WGS) entry which is preliminary data.</text>
</comment>
<dbReference type="RefSeq" id="WP_272445660.1">
    <property type="nucleotide sequence ID" value="NZ_JAMQKC010000004.1"/>
</dbReference>
<keyword evidence="2" id="KW-1185">Reference proteome</keyword>
<reference evidence="1" key="1">
    <citation type="submission" date="2022-06" db="EMBL/GenBank/DDBJ databases">
        <title>Aquibacillus sp. a new bacterium isolated from soil saline samples.</title>
        <authorList>
            <person name="Galisteo C."/>
            <person name="De La Haba R."/>
            <person name="Sanchez-Porro C."/>
            <person name="Ventosa A."/>
        </authorList>
    </citation>
    <scope>NUCLEOTIDE SEQUENCE</scope>
    <source>
        <strain evidence="1">3ASR75-54</strain>
    </source>
</reference>
<dbReference type="PIRSF" id="PIRSF039032">
    <property type="entry name" value="HigB-2"/>
    <property type="match status" value="1"/>
</dbReference>
<evidence type="ECO:0000313" key="1">
    <source>
        <dbReference type="EMBL" id="MDC3416646.1"/>
    </source>
</evidence>
<evidence type="ECO:0000313" key="2">
    <source>
        <dbReference type="Proteomes" id="UP001145069"/>
    </source>
</evidence>
<evidence type="ECO:0008006" key="3">
    <source>
        <dbReference type="Google" id="ProtNLM"/>
    </source>
</evidence>
<protein>
    <recommendedName>
        <fullName evidence="3">Addiction module toxin RelE</fullName>
    </recommendedName>
</protein>
<dbReference type="InterPro" id="IPR009387">
    <property type="entry name" value="HigB-2"/>
</dbReference>
<proteinExistence type="predicted"/>
<sequence>MGYFVDTVTRFERELRKLIKKYPHSFDEVEHLIDELEKGNLLGDDIPGLDIPNNKVFKTRLPNSDANKGERGGFRVIYYVLTSEEEIFLLTMYSKSDKEDISSSEIIKIIKKYIHDPHKKQGTS</sequence>
<dbReference type="EMBL" id="JAMQKC010000004">
    <property type="protein sequence ID" value="MDC3416646.1"/>
    <property type="molecule type" value="Genomic_DNA"/>
</dbReference>
<dbReference type="AlphaFoldDB" id="A0A9X3WDV0"/>
<accession>A0A9X3WDV0</accession>
<gene>
    <name evidence="1" type="ORF">NC799_06910</name>
</gene>
<dbReference type="Proteomes" id="UP001145069">
    <property type="component" value="Unassembled WGS sequence"/>
</dbReference>
<organism evidence="1 2">
    <name type="scientific">Aquibacillus salsiterrae</name>
    <dbReference type="NCBI Taxonomy" id="2950439"/>
    <lineage>
        <taxon>Bacteria</taxon>
        <taxon>Bacillati</taxon>
        <taxon>Bacillota</taxon>
        <taxon>Bacilli</taxon>
        <taxon>Bacillales</taxon>
        <taxon>Bacillaceae</taxon>
        <taxon>Aquibacillus</taxon>
    </lineage>
</organism>
<name>A0A9X3WDV0_9BACI</name>